<protein>
    <submittedName>
        <fullName evidence="1">Uncharacterized protein</fullName>
    </submittedName>
</protein>
<organism evidence="1 2">
    <name type="scientific">Araneus ventricosus</name>
    <name type="common">Orbweaver spider</name>
    <name type="synonym">Epeira ventricosa</name>
    <dbReference type="NCBI Taxonomy" id="182803"/>
    <lineage>
        <taxon>Eukaryota</taxon>
        <taxon>Metazoa</taxon>
        <taxon>Ecdysozoa</taxon>
        <taxon>Arthropoda</taxon>
        <taxon>Chelicerata</taxon>
        <taxon>Arachnida</taxon>
        <taxon>Araneae</taxon>
        <taxon>Araneomorphae</taxon>
        <taxon>Entelegynae</taxon>
        <taxon>Araneoidea</taxon>
        <taxon>Araneidae</taxon>
        <taxon>Araneus</taxon>
    </lineage>
</organism>
<dbReference type="Proteomes" id="UP000499080">
    <property type="component" value="Unassembled WGS sequence"/>
</dbReference>
<comment type="caution">
    <text evidence="1">The sequence shown here is derived from an EMBL/GenBank/DDBJ whole genome shotgun (WGS) entry which is preliminary data.</text>
</comment>
<gene>
    <name evidence="1" type="ORF">AVEN_166016_1</name>
</gene>
<reference evidence="1 2" key="1">
    <citation type="journal article" date="2019" name="Sci. Rep.">
        <title>Orb-weaving spider Araneus ventricosus genome elucidates the spidroin gene catalogue.</title>
        <authorList>
            <person name="Kono N."/>
            <person name="Nakamura H."/>
            <person name="Ohtoshi R."/>
            <person name="Moran D.A.P."/>
            <person name="Shinohara A."/>
            <person name="Yoshida Y."/>
            <person name="Fujiwara M."/>
            <person name="Mori M."/>
            <person name="Tomita M."/>
            <person name="Arakawa K."/>
        </authorList>
    </citation>
    <scope>NUCLEOTIDE SEQUENCE [LARGE SCALE GENOMIC DNA]</scope>
</reference>
<evidence type="ECO:0000313" key="2">
    <source>
        <dbReference type="Proteomes" id="UP000499080"/>
    </source>
</evidence>
<evidence type="ECO:0000313" key="1">
    <source>
        <dbReference type="EMBL" id="GBN09533.1"/>
    </source>
</evidence>
<proteinExistence type="predicted"/>
<dbReference type="EMBL" id="BGPR01005369">
    <property type="protein sequence ID" value="GBN09533.1"/>
    <property type="molecule type" value="Genomic_DNA"/>
</dbReference>
<accession>A0A4Y2L6V0</accession>
<sequence>MTGLATAFHSQALSHYRARVGSFCLFVSGTFRAGSAFRRPGGRLAPQSNHIDTVLLARTPSTCGEMEDNSQLTLSDCSLPS</sequence>
<keyword evidence="2" id="KW-1185">Reference proteome</keyword>
<name>A0A4Y2L6V0_ARAVE</name>
<dbReference type="AlphaFoldDB" id="A0A4Y2L6V0"/>